<dbReference type="EMBL" id="JPKY01000048">
    <property type="protein sequence ID" value="KFH44461.1"/>
    <property type="molecule type" value="Genomic_DNA"/>
</dbReference>
<organism evidence="2 3">
    <name type="scientific">Hapsidospora chrysogenum (strain ATCC 11550 / CBS 779.69 / DSM 880 / IAM 14645 / JCM 23072 / IMI 49137)</name>
    <name type="common">Acremonium chrysogenum</name>
    <dbReference type="NCBI Taxonomy" id="857340"/>
    <lineage>
        <taxon>Eukaryota</taxon>
        <taxon>Fungi</taxon>
        <taxon>Dikarya</taxon>
        <taxon>Ascomycota</taxon>
        <taxon>Pezizomycotina</taxon>
        <taxon>Sordariomycetes</taxon>
        <taxon>Hypocreomycetidae</taxon>
        <taxon>Hypocreales</taxon>
        <taxon>Bionectriaceae</taxon>
        <taxon>Hapsidospora</taxon>
    </lineage>
</organism>
<feature type="compositionally biased region" description="Polar residues" evidence="1">
    <location>
        <begin position="29"/>
        <end position="63"/>
    </location>
</feature>
<evidence type="ECO:0000313" key="3">
    <source>
        <dbReference type="Proteomes" id="UP000029964"/>
    </source>
</evidence>
<feature type="compositionally biased region" description="Basic and acidic residues" evidence="1">
    <location>
        <begin position="121"/>
        <end position="138"/>
    </location>
</feature>
<accession>A0A086T529</accession>
<feature type="compositionally biased region" description="Basic and acidic residues" evidence="1">
    <location>
        <begin position="88"/>
        <end position="98"/>
    </location>
</feature>
<dbReference type="AlphaFoldDB" id="A0A086T529"/>
<dbReference type="OrthoDB" id="5128796at2759"/>
<feature type="compositionally biased region" description="Low complexity" evidence="1">
    <location>
        <begin position="13"/>
        <end position="28"/>
    </location>
</feature>
<keyword evidence="3" id="KW-1185">Reference proteome</keyword>
<feature type="region of interest" description="Disordered" evidence="1">
    <location>
        <begin position="1"/>
        <end position="154"/>
    </location>
</feature>
<protein>
    <submittedName>
        <fullName evidence="2">Uncharacterized protein</fullName>
    </submittedName>
</protein>
<proteinExistence type="predicted"/>
<sequence>MASLINKAKDKLSSSNNSSGTTENATGSFEQATPNYSGTAHEQPGQNTYGGTSSTEQPSFSNFAGTESSTAAGGTTRTGPVHTNEALNKVDPRVHEQKPTTTTTGATNAPIDAAQAPPSVVKEHLGEPSIEHEFPHDSTHKRHSVSHQEQHLFR</sequence>
<dbReference type="Proteomes" id="UP000029964">
    <property type="component" value="Unassembled WGS sequence"/>
</dbReference>
<feature type="compositionally biased region" description="Low complexity" evidence="1">
    <location>
        <begin position="64"/>
        <end position="79"/>
    </location>
</feature>
<evidence type="ECO:0000256" key="1">
    <source>
        <dbReference type="SAM" id="MobiDB-lite"/>
    </source>
</evidence>
<gene>
    <name evidence="2" type="ORF">ACRE_047610</name>
</gene>
<evidence type="ECO:0000313" key="2">
    <source>
        <dbReference type="EMBL" id="KFH44461.1"/>
    </source>
</evidence>
<name>A0A086T529_HAPC1</name>
<dbReference type="HOGENOM" id="CLU_1570787_0_0_1"/>
<comment type="caution">
    <text evidence="2">The sequence shown here is derived from an EMBL/GenBank/DDBJ whole genome shotgun (WGS) entry which is preliminary data.</text>
</comment>
<reference evidence="3" key="1">
    <citation type="journal article" date="2014" name="Genome Announc.">
        <title>Genome sequence and annotation of Acremonium chrysogenum, producer of the beta-lactam antibiotic cephalosporin C.</title>
        <authorList>
            <person name="Terfehr D."/>
            <person name="Dahlmann T.A."/>
            <person name="Specht T."/>
            <person name="Zadra I."/>
            <person name="Kuernsteiner H."/>
            <person name="Kueck U."/>
        </authorList>
    </citation>
    <scope>NUCLEOTIDE SEQUENCE [LARGE SCALE GENOMIC DNA]</scope>
    <source>
        <strain evidence="3">ATCC 11550 / CBS 779.69 / DSM 880 / IAM 14645 / JCM 23072 / IMI 49137</strain>
    </source>
</reference>